<dbReference type="EMBL" id="BAABBV010000001">
    <property type="protein sequence ID" value="GAA4153782.1"/>
    <property type="molecule type" value="Genomic_DNA"/>
</dbReference>
<reference evidence="1" key="1">
    <citation type="journal article" date="2014" name="Int. J. Syst. Evol. Microbiol.">
        <title>Complete genome of a new Firmicutes species belonging to the dominant human colonic microbiota ('Ruminococcus bicirculans') reveals two chromosomes and a selective capacity to utilize plant glucans.</title>
        <authorList>
            <consortium name="NISC Comparative Sequencing Program"/>
            <person name="Wegmann U."/>
            <person name="Louis P."/>
            <person name="Goesmann A."/>
            <person name="Henrissat B."/>
            <person name="Duncan S.H."/>
            <person name="Flint H.J."/>
        </authorList>
    </citation>
    <scope>NUCLEOTIDE SEQUENCE</scope>
    <source>
        <strain evidence="1">JCM 17590</strain>
    </source>
</reference>
<evidence type="ECO:0000313" key="1">
    <source>
        <dbReference type="EMBL" id="GAA4153782.1"/>
    </source>
</evidence>
<evidence type="ECO:0000313" key="2">
    <source>
        <dbReference type="Proteomes" id="UP001415169"/>
    </source>
</evidence>
<sequence length="117" mass="13676">MPERHQNAAGDVSLRPDYISPSDLRMLREWQQDPGYIEALLDWHEQDEREERKTELLEIVKSAKSREAELLYQARMLFGDRSASKRADALYQDALTAAREWQTAEKELAAIEKDDNR</sequence>
<dbReference type="Proteomes" id="UP001415169">
    <property type="component" value="Unassembled WGS sequence"/>
</dbReference>
<keyword evidence="2" id="KW-1185">Reference proteome</keyword>
<accession>A0ABP7ZCW4</accession>
<gene>
    <name evidence="1" type="ORF">GCM10022286_00590</name>
</gene>
<organism evidence="1 2">
    <name type="scientific">Gryllotalpicola daejeonensis</name>
    <dbReference type="NCBI Taxonomy" id="993087"/>
    <lineage>
        <taxon>Bacteria</taxon>
        <taxon>Bacillati</taxon>
        <taxon>Actinomycetota</taxon>
        <taxon>Actinomycetes</taxon>
        <taxon>Micrococcales</taxon>
        <taxon>Microbacteriaceae</taxon>
        <taxon>Gryllotalpicola</taxon>
    </lineage>
</organism>
<name>A0ABP7ZCW4_9MICO</name>
<comment type="caution">
    <text evidence="1">The sequence shown here is derived from an EMBL/GenBank/DDBJ whole genome shotgun (WGS) entry which is preliminary data.</text>
</comment>
<protein>
    <submittedName>
        <fullName evidence="1">Uncharacterized protein</fullName>
    </submittedName>
</protein>
<reference evidence="1" key="2">
    <citation type="submission" date="2023-12" db="EMBL/GenBank/DDBJ databases">
        <authorList>
            <person name="Sun Q."/>
            <person name="Inoue M."/>
        </authorList>
    </citation>
    <scope>NUCLEOTIDE SEQUENCE</scope>
    <source>
        <strain evidence="1">JCM 17590</strain>
    </source>
</reference>
<proteinExistence type="predicted"/>